<dbReference type="InterPro" id="IPR047213">
    <property type="entry name" value="TPP_PYR_PDC_IPDC-like"/>
</dbReference>
<evidence type="ECO:0000256" key="3">
    <source>
        <dbReference type="ARBA" id="ARBA00022723"/>
    </source>
</evidence>
<evidence type="ECO:0000256" key="2">
    <source>
        <dbReference type="ARBA" id="ARBA00007812"/>
    </source>
</evidence>
<sequence>MTEETEIVTYLFKRLHQLGIRSVHGVPGDFNLAALDYLGPAGLNWVGNCNELNAGYAADGYARLNGMSALITTFGVGELSALAAIAGSYSERVSVVHIVGVPSTKAQMHGIPMHHSFADGNYSAFRDISKNISQVCIMLDDVNIAGKEIDRVLRGK</sequence>
<dbReference type="Gene3D" id="3.40.50.970">
    <property type="match status" value="1"/>
</dbReference>
<reference evidence="9 10" key="1">
    <citation type="submission" date="2019-10" db="EMBL/GenBank/DDBJ databases">
        <authorList>
            <person name="Palmer J.M."/>
        </authorList>
    </citation>
    <scope>NUCLEOTIDE SEQUENCE [LARGE SCALE GENOMIC DNA]</scope>
    <source>
        <strain evidence="9 10">TWF718</strain>
    </source>
</reference>
<evidence type="ECO:0000313" key="10">
    <source>
        <dbReference type="Proteomes" id="UP001313282"/>
    </source>
</evidence>
<keyword evidence="3" id="KW-0479">Metal-binding</keyword>
<gene>
    <name evidence="9" type="primary">PDC1_5</name>
    <name evidence="9" type="ORF">TWF718_007616</name>
</gene>
<dbReference type="GO" id="GO:0046872">
    <property type="term" value="F:metal ion binding"/>
    <property type="evidence" value="ECO:0007669"/>
    <property type="project" value="UniProtKB-KW"/>
</dbReference>
<organism evidence="9 10">
    <name type="scientific">Orbilia javanica</name>
    <dbReference type="NCBI Taxonomy" id="47235"/>
    <lineage>
        <taxon>Eukaryota</taxon>
        <taxon>Fungi</taxon>
        <taxon>Dikarya</taxon>
        <taxon>Ascomycota</taxon>
        <taxon>Pezizomycotina</taxon>
        <taxon>Orbiliomycetes</taxon>
        <taxon>Orbiliales</taxon>
        <taxon>Orbiliaceae</taxon>
        <taxon>Orbilia</taxon>
    </lineage>
</organism>
<dbReference type="EMBL" id="JAVHNR010000004">
    <property type="protein sequence ID" value="KAK6345707.1"/>
    <property type="molecule type" value="Genomic_DNA"/>
</dbReference>
<name>A0AAN8N0W0_9PEZI</name>
<feature type="domain" description="Thiamine pyrophosphate enzyme N-terminal TPP-binding" evidence="8">
    <location>
        <begin position="8"/>
        <end position="110"/>
    </location>
</feature>
<dbReference type="GO" id="GO:0005829">
    <property type="term" value="C:cytosol"/>
    <property type="evidence" value="ECO:0007669"/>
    <property type="project" value="TreeGrafter"/>
</dbReference>
<accession>A0AAN8N0W0</accession>
<keyword evidence="7" id="KW-0456">Lyase</keyword>
<dbReference type="PANTHER" id="PTHR43452:SF30">
    <property type="entry name" value="PYRUVATE DECARBOXYLASE ISOZYME 1-RELATED"/>
    <property type="match status" value="1"/>
</dbReference>
<evidence type="ECO:0000256" key="5">
    <source>
        <dbReference type="ARBA" id="ARBA00022842"/>
    </source>
</evidence>
<protein>
    <submittedName>
        <fullName evidence="9">Pyruvate decarboxylase 1</fullName>
    </submittedName>
</protein>
<comment type="similarity">
    <text evidence="2">Belongs to the TPP enzyme family.</text>
</comment>
<dbReference type="InterPro" id="IPR012110">
    <property type="entry name" value="PDC/IPDC-like"/>
</dbReference>
<dbReference type="GO" id="GO:0004737">
    <property type="term" value="F:pyruvate decarboxylase activity"/>
    <property type="evidence" value="ECO:0007669"/>
    <property type="project" value="TreeGrafter"/>
</dbReference>
<dbReference type="FunFam" id="3.40.50.970:FF:000019">
    <property type="entry name" value="Pyruvate decarboxylase isozyme"/>
    <property type="match status" value="1"/>
</dbReference>
<evidence type="ECO:0000313" key="9">
    <source>
        <dbReference type="EMBL" id="KAK6345707.1"/>
    </source>
</evidence>
<keyword evidence="4" id="KW-0210">Decarboxylase</keyword>
<dbReference type="AlphaFoldDB" id="A0AAN8N0W0"/>
<evidence type="ECO:0000256" key="6">
    <source>
        <dbReference type="ARBA" id="ARBA00023052"/>
    </source>
</evidence>
<keyword evidence="10" id="KW-1185">Reference proteome</keyword>
<evidence type="ECO:0000256" key="4">
    <source>
        <dbReference type="ARBA" id="ARBA00022793"/>
    </source>
</evidence>
<dbReference type="InterPro" id="IPR012001">
    <property type="entry name" value="Thiamin_PyroP_enz_TPP-bd_dom"/>
</dbReference>
<evidence type="ECO:0000256" key="7">
    <source>
        <dbReference type="ARBA" id="ARBA00023239"/>
    </source>
</evidence>
<comment type="cofactor">
    <cofactor evidence="1">
        <name>thiamine diphosphate</name>
        <dbReference type="ChEBI" id="CHEBI:58937"/>
    </cofactor>
</comment>
<dbReference type="GO" id="GO:0005634">
    <property type="term" value="C:nucleus"/>
    <property type="evidence" value="ECO:0007669"/>
    <property type="project" value="TreeGrafter"/>
</dbReference>
<dbReference type="Proteomes" id="UP001313282">
    <property type="component" value="Unassembled WGS sequence"/>
</dbReference>
<dbReference type="Pfam" id="PF02776">
    <property type="entry name" value="TPP_enzyme_N"/>
    <property type="match status" value="1"/>
</dbReference>
<dbReference type="GO" id="GO:0030976">
    <property type="term" value="F:thiamine pyrophosphate binding"/>
    <property type="evidence" value="ECO:0007669"/>
    <property type="project" value="InterPro"/>
</dbReference>
<keyword evidence="6" id="KW-0786">Thiamine pyrophosphate</keyword>
<dbReference type="SUPFAM" id="SSF52518">
    <property type="entry name" value="Thiamin diphosphate-binding fold (THDP-binding)"/>
    <property type="match status" value="1"/>
</dbReference>
<keyword evidence="5" id="KW-0460">Magnesium</keyword>
<proteinExistence type="inferred from homology"/>
<dbReference type="PANTHER" id="PTHR43452">
    <property type="entry name" value="PYRUVATE DECARBOXYLASE"/>
    <property type="match status" value="1"/>
</dbReference>
<keyword evidence="9" id="KW-0670">Pyruvate</keyword>
<evidence type="ECO:0000259" key="8">
    <source>
        <dbReference type="Pfam" id="PF02776"/>
    </source>
</evidence>
<dbReference type="GO" id="GO:0000949">
    <property type="term" value="P:aromatic amino acid family catabolic process to alcohol via Ehrlich pathway"/>
    <property type="evidence" value="ECO:0007669"/>
    <property type="project" value="TreeGrafter"/>
</dbReference>
<evidence type="ECO:0000256" key="1">
    <source>
        <dbReference type="ARBA" id="ARBA00001964"/>
    </source>
</evidence>
<dbReference type="InterPro" id="IPR029061">
    <property type="entry name" value="THDP-binding"/>
</dbReference>
<dbReference type="CDD" id="cd07038">
    <property type="entry name" value="TPP_PYR_PDC_IPDC_like"/>
    <property type="match status" value="1"/>
</dbReference>
<comment type="caution">
    <text evidence="9">The sequence shown here is derived from an EMBL/GenBank/DDBJ whole genome shotgun (WGS) entry which is preliminary data.</text>
</comment>